<dbReference type="RefSeq" id="WP_191287054.1">
    <property type="nucleotide sequence ID" value="NZ_BNCH01000006.1"/>
</dbReference>
<evidence type="ECO:0000313" key="1">
    <source>
        <dbReference type="EMBL" id="GHF04107.1"/>
    </source>
</evidence>
<evidence type="ECO:0000313" key="2">
    <source>
        <dbReference type="Proteomes" id="UP000609802"/>
    </source>
</evidence>
<reference evidence="2" key="1">
    <citation type="journal article" date="2019" name="Int. J. Syst. Evol. Microbiol.">
        <title>The Global Catalogue of Microorganisms (GCM) 10K type strain sequencing project: providing services to taxonomists for standard genome sequencing and annotation.</title>
        <authorList>
            <consortium name="The Broad Institute Genomics Platform"/>
            <consortium name="The Broad Institute Genome Sequencing Center for Infectious Disease"/>
            <person name="Wu L."/>
            <person name="Ma J."/>
        </authorList>
    </citation>
    <scope>NUCLEOTIDE SEQUENCE [LARGE SCALE GENOMIC DNA]</scope>
    <source>
        <strain evidence="2">KCTC 42443</strain>
    </source>
</reference>
<organism evidence="1 2">
    <name type="scientific">Aliiroseovarius zhejiangensis</name>
    <dbReference type="NCBI Taxonomy" id="1632025"/>
    <lineage>
        <taxon>Bacteria</taxon>
        <taxon>Pseudomonadati</taxon>
        <taxon>Pseudomonadota</taxon>
        <taxon>Alphaproteobacteria</taxon>
        <taxon>Rhodobacterales</taxon>
        <taxon>Paracoccaceae</taxon>
        <taxon>Aliiroseovarius</taxon>
    </lineage>
</organism>
<accession>A0ABQ3J5A1</accession>
<keyword evidence="2" id="KW-1185">Reference proteome</keyword>
<dbReference type="Proteomes" id="UP000609802">
    <property type="component" value="Unassembled WGS sequence"/>
</dbReference>
<comment type="caution">
    <text evidence="1">The sequence shown here is derived from an EMBL/GenBank/DDBJ whole genome shotgun (WGS) entry which is preliminary data.</text>
</comment>
<protein>
    <submittedName>
        <fullName evidence="1">Uncharacterized protein</fullName>
    </submittedName>
</protein>
<proteinExistence type="predicted"/>
<gene>
    <name evidence="1" type="ORF">GCM10016455_26810</name>
</gene>
<dbReference type="EMBL" id="BNCH01000006">
    <property type="protein sequence ID" value="GHF04107.1"/>
    <property type="molecule type" value="Genomic_DNA"/>
</dbReference>
<sequence length="65" mass="7086">MSNKPTSDGARNLDPVDPEYDGRRIVGKLFLSNGQLRLVSKARGHTIYTLVTDGANGSLNRVTIE</sequence>
<name>A0ABQ3J5A1_9RHOB</name>